<proteinExistence type="predicted"/>
<dbReference type="PANTHER" id="PTHR47331:SF4">
    <property type="entry name" value="PEPTIDASE S1 DOMAIN-CONTAINING PROTEIN"/>
    <property type="match status" value="1"/>
</dbReference>
<dbReference type="EMBL" id="CAJVCH010214452">
    <property type="protein sequence ID" value="CAG7731526.1"/>
    <property type="molecule type" value="Genomic_DNA"/>
</dbReference>
<evidence type="ECO:0000313" key="1">
    <source>
        <dbReference type="EMBL" id="CAG7731526.1"/>
    </source>
</evidence>
<sequence>MYRMVKVSPDDFHYQRLLWRKSPAEPIEDYAMRVLMFGLKPAPWLATRTTYELAQREKTSYPHASKIIQEDLYLDDLISGGSTPEKVFELRQQVQDMMQSGGFTMRKWVSTNETVMSSIPESLKGSFHFLEISEDKTVKTLGIQWSPTFDQFTFTVCPSKPMTFPTKRFILSETSKIFDPLGWLAPVIIKSKILIQCLWSERLEWDKRIPEKYKEEWISLSSDFAQLKQVTIPRCVILQDFEALELHGFSDASEAAYGAVVYLKSTRSTESLVRLIAAKTRLAPLSPPQSIPKLELCGAFLLAHLMEMVKKALKIPLLCYAYTDSTTVLHWLRCQPTRWKTFIANRIGEIQSLIP</sequence>
<dbReference type="Pfam" id="PF05380">
    <property type="entry name" value="Peptidase_A17"/>
    <property type="match status" value="1"/>
</dbReference>
<keyword evidence="2" id="KW-1185">Reference proteome</keyword>
<comment type="caution">
    <text evidence="1">The sequence shown here is derived from an EMBL/GenBank/DDBJ whole genome shotgun (WGS) entry which is preliminary data.</text>
</comment>
<gene>
    <name evidence="1" type="ORF">AFUS01_LOCUS20109</name>
</gene>
<organism evidence="1 2">
    <name type="scientific">Allacma fusca</name>
    <dbReference type="NCBI Taxonomy" id="39272"/>
    <lineage>
        <taxon>Eukaryota</taxon>
        <taxon>Metazoa</taxon>
        <taxon>Ecdysozoa</taxon>
        <taxon>Arthropoda</taxon>
        <taxon>Hexapoda</taxon>
        <taxon>Collembola</taxon>
        <taxon>Symphypleona</taxon>
        <taxon>Sminthuridae</taxon>
        <taxon>Allacma</taxon>
    </lineage>
</organism>
<dbReference type="Proteomes" id="UP000708208">
    <property type="component" value="Unassembled WGS sequence"/>
</dbReference>
<dbReference type="PANTHER" id="PTHR47331">
    <property type="entry name" value="PHD-TYPE DOMAIN-CONTAINING PROTEIN"/>
    <property type="match status" value="1"/>
</dbReference>
<evidence type="ECO:0000313" key="2">
    <source>
        <dbReference type="Proteomes" id="UP000708208"/>
    </source>
</evidence>
<name>A0A8J2PBX2_9HEXA</name>
<dbReference type="InterPro" id="IPR008042">
    <property type="entry name" value="Retrotrans_Pao"/>
</dbReference>
<dbReference type="OrthoDB" id="5984724at2759"/>
<accession>A0A8J2PBX2</accession>
<dbReference type="AlphaFoldDB" id="A0A8J2PBX2"/>
<protein>
    <submittedName>
        <fullName evidence="1">Uncharacterized protein</fullName>
    </submittedName>
</protein>
<reference evidence="1" key="1">
    <citation type="submission" date="2021-06" db="EMBL/GenBank/DDBJ databases">
        <authorList>
            <person name="Hodson N. C."/>
            <person name="Mongue J. A."/>
            <person name="Jaron S. K."/>
        </authorList>
    </citation>
    <scope>NUCLEOTIDE SEQUENCE</scope>
</reference>